<evidence type="ECO:0000313" key="12">
    <source>
        <dbReference type="Proteomes" id="UP000315525"/>
    </source>
</evidence>
<feature type="binding site" evidence="9">
    <location>
        <position position="57"/>
    </location>
    <ligand>
        <name>Zn(2+)</name>
        <dbReference type="ChEBI" id="CHEBI:29105"/>
    </ligand>
</feature>
<evidence type="ECO:0000256" key="1">
    <source>
        <dbReference type="ARBA" id="ARBA00000348"/>
    </source>
</evidence>
<dbReference type="GO" id="GO:0008968">
    <property type="term" value="F:D-sedoheptulose 7-phosphate isomerase activity"/>
    <property type="evidence" value="ECO:0007669"/>
    <property type="project" value="UniProtKB-UniRule"/>
</dbReference>
<feature type="binding site" evidence="9">
    <location>
        <position position="117"/>
    </location>
    <ligand>
        <name>substrate</name>
    </ligand>
</feature>
<dbReference type="EC" id="5.3.1.28" evidence="9"/>
<dbReference type="PANTHER" id="PTHR30390">
    <property type="entry name" value="SEDOHEPTULOSE 7-PHOSPHATE ISOMERASE / DNAA INITIATOR-ASSOCIATING FACTOR FOR REPLICATION INITIATION"/>
    <property type="match status" value="1"/>
</dbReference>
<feature type="binding site" evidence="9">
    <location>
        <begin position="86"/>
        <end position="87"/>
    </location>
    <ligand>
        <name>substrate</name>
    </ligand>
</feature>
<dbReference type="InterPro" id="IPR035461">
    <property type="entry name" value="GmhA/DiaA"/>
</dbReference>
<feature type="binding site" evidence="9">
    <location>
        <position position="164"/>
    </location>
    <ligand>
        <name>Zn(2+)</name>
        <dbReference type="ChEBI" id="CHEBI:29105"/>
    </ligand>
</feature>
<comment type="catalytic activity">
    <reaction evidence="1 9">
        <text>2 D-sedoheptulose 7-phosphate = D-glycero-alpha-D-manno-heptose 7-phosphate + D-glycero-beta-D-manno-heptose 7-phosphate</text>
        <dbReference type="Rhea" id="RHEA:27489"/>
        <dbReference type="ChEBI" id="CHEBI:57483"/>
        <dbReference type="ChEBI" id="CHEBI:60203"/>
        <dbReference type="ChEBI" id="CHEBI:60204"/>
        <dbReference type="EC" id="5.3.1.28"/>
    </reaction>
</comment>
<dbReference type="GO" id="GO:0005737">
    <property type="term" value="C:cytoplasm"/>
    <property type="evidence" value="ECO:0007669"/>
    <property type="project" value="UniProtKB-SubCell"/>
</dbReference>
<dbReference type="HAMAP" id="MF_00067">
    <property type="entry name" value="GmhA"/>
    <property type="match status" value="1"/>
</dbReference>
<feature type="binding site" evidence="9">
    <location>
        <position position="57"/>
    </location>
    <ligand>
        <name>substrate</name>
    </ligand>
</feature>
<keyword evidence="7 9" id="KW-0413">Isomerase</keyword>
<dbReference type="GO" id="GO:0097367">
    <property type="term" value="F:carbohydrate derivative binding"/>
    <property type="evidence" value="ECO:0007669"/>
    <property type="project" value="InterPro"/>
</dbReference>
<dbReference type="AlphaFoldDB" id="A0A523UTG5"/>
<keyword evidence="6 9" id="KW-0862">Zinc</keyword>
<evidence type="ECO:0000256" key="6">
    <source>
        <dbReference type="ARBA" id="ARBA00022833"/>
    </source>
</evidence>
<dbReference type="EMBL" id="SOJN01000075">
    <property type="protein sequence ID" value="TET45843.1"/>
    <property type="molecule type" value="Genomic_DNA"/>
</dbReference>
<proteinExistence type="inferred from homology"/>
<dbReference type="PROSITE" id="PS51464">
    <property type="entry name" value="SIS"/>
    <property type="match status" value="1"/>
</dbReference>
<protein>
    <recommendedName>
        <fullName evidence="9">Phosphoheptose isomerase</fullName>
        <ecNumber evidence="9">5.3.1.28</ecNumber>
    </recommendedName>
    <alternativeName>
        <fullName evidence="9">Sedoheptulose 7-phosphate isomerase</fullName>
    </alternativeName>
</protein>
<evidence type="ECO:0000256" key="8">
    <source>
        <dbReference type="ARBA" id="ARBA00023277"/>
    </source>
</evidence>
<dbReference type="UniPathway" id="UPA00041">
    <property type="reaction ID" value="UER00436"/>
</dbReference>
<comment type="pathway">
    <text evidence="9">Carbohydrate biosynthesis; D-glycero-D-manno-heptose 7-phosphate biosynthesis; D-glycero-alpha-D-manno-heptose 7-phosphate and D-glycero-beta-D-manno-heptose 7-phosphate from sedoheptulose 7-phosphate: step 1/1.</text>
</comment>
<dbReference type="InterPro" id="IPR004515">
    <property type="entry name" value="Phosphoheptose_Isoase"/>
</dbReference>
<reference evidence="11 12" key="1">
    <citation type="submission" date="2019-03" db="EMBL/GenBank/DDBJ databases">
        <title>Metabolic potential of uncultured bacteria and archaea associated with petroleum seepage in deep-sea sediments.</title>
        <authorList>
            <person name="Dong X."/>
            <person name="Hubert C."/>
        </authorList>
    </citation>
    <scope>NUCLEOTIDE SEQUENCE [LARGE SCALE GENOMIC DNA]</scope>
    <source>
        <strain evidence="11">E44_bin18</strain>
    </source>
</reference>
<dbReference type="GO" id="GO:0005975">
    <property type="term" value="P:carbohydrate metabolic process"/>
    <property type="evidence" value="ECO:0007669"/>
    <property type="project" value="UniProtKB-UniRule"/>
</dbReference>
<dbReference type="GO" id="GO:0008270">
    <property type="term" value="F:zinc ion binding"/>
    <property type="evidence" value="ECO:0007669"/>
    <property type="project" value="UniProtKB-UniRule"/>
</dbReference>
<dbReference type="CDD" id="cd05006">
    <property type="entry name" value="SIS_GmhA"/>
    <property type="match status" value="1"/>
</dbReference>
<accession>A0A523UTG5</accession>
<dbReference type="Proteomes" id="UP000315525">
    <property type="component" value="Unassembled WGS sequence"/>
</dbReference>
<evidence type="ECO:0000256" key="9">
    <source>
        <dbReference type="HAMAP-Rule" id="MF_00067"/>
    </source>
</evidence>
<evidence type="ECO:0000256" key="7">
    <source>
        <dbReference type="ARBA" id="ARBA00023235"/>
    </source>
</evidence>
<evidence type="ECO:0000256" key="3">
    <source>
        <dbReference type="ARBA" id="ARBA00009894"/>
    </source>
</evidence>
<dbReference type="InterPro" id="IPR050099">
    <property type="entry name" value="SIS_GmhA/DiaA_subfam"/>
</dbReference>
<evidence type="ECO:0000256" key="5">
    <source>
        <dbReference type="ARBA" id="ARBA00022723"/>
    </source>
</evidence>
<feature type="domain" description="SIS" evidence="10">
    <location>
        <begin position="29"/>
        <end position="183"/>
    </location>
</feature>
<keyword evidence="4 9" id="KW-0963">Cytoplasm</keyword>
<gene>
    <name evidence="9" type="primary">gmhA</name>
    <name evidence="11" type="ORF">E3J62_06510</name>
</gene>
<name>A0A523UTG5_UNCT6</name>
<dbReference type="Pfam" id="PF13580">
    <property type="entry name" value="SIS_2"/>
    <property type="match status" value="1"/>
</dbReference>
<comment type="function">
    <text evidence="9">Catalyzes the isomerization of sedoheptulose 7-phosphate in D-glycero-D-manno-heptose 7-phosphate.</text>
</comment>
<organism evidence="11 12">
    <name type="scientific">candidate division TA06 bacterium</name>
    <dbReference type="NCBI Taxonomy" id="2250710"/>
    <lineage>
        <taxon>Bacteria</taxon>
        <taxon>Bacteria division TA06</taxon>
    </lineage>
</organism>
<keyword evidence="5 9" id="KW-0479">Metal-binding</keyword>
<feature type="binding site" evidence="9">
    <location>
        <position position="164"/>
    </location>
    <ligand>
        <name>substrate</name>
    </ligand>
</feature>
<comment type="cofactor">
    <cofactor evidence="9">
        <name>Zn(2+)</name>
        <dbReference type="ChEBI" id="CHEBI:29105"/>
    </cofactor>
    <text evidence="9">Binds 1 zinc ion per subunit.</text>
</comment>
<feature type="binding site" evidence="9">
    <location>
        <position position="172"/>
    </location>
    <ligand>
        <name>Zn(2+)</name>
        <dbReference type="ChEBI" id="CHEBI:29105"/>
    </ligand>
</feature>
<evidence type="ECO:0000256" key="2">
    <source>
        <dbReference type="ARBA" id="ARBA00004496"/>
    </source>
</evidence>
<comment type="subcellular location">
    <subcellularLocation>
        <location evidence="2 9">Cytoplasm</location>
    </subcellularLocation>
</comment>
<feature type="binding site" evidence="9">
    <location>
        <begin position="112"/>
        <end position="114"/>
    </location>
    <ligand>
        <name>substrate</name>
    </ligand>
</feature>
<dbReference type="InterPro" id="IPR046348">
    <property type="entry name" value="SIS_dom_sf"/>
</dbReference>
<keyword evidence="8 9" id="KW-0119">Carbohydrate metabolism</keyword>
<dbReference type="SUPFAM" id="SSF53697">
    <property type="entry name" value="SIS domain"/>
    <property type="match status" value="1"/>
</dbReference>
<comment type="similarity">
    <text evidence="3 9">Belongs to the SIS family. GmhA subfamily.</text>
</comment>
<evidence type="ECO:0000259" key="10">
    <source>
        <dbReference type="PROSITE" id="PS51464"/>
    </source>
</evidence>
<sequence length="183" mass="19283">MKSVLEESAKVKLGLLRLADEILEAAKLLVDAIKAGHKVMLCGNGGSAADSQHIACELVGKFAKKRKALPAVALTTDTSILTAVPNDEGFDVLFSRQIEALGGQGDILIAISTSGKSPNILKALEMAHSMGIHTIGLTGEHGEKMAENCELLIKVGSSSVARIQECHITIGHILCELVESEFA</sequence>
<evidence type="ECO:0000256" key="4">
    <source>
        <dbReference type="ARBA" id="ARBA00022490"/>
    </source>
</evidence>
<comment type="caution">
    <text evidence="11">The sequence shown here is derived from an EMBL/GenBank/DDBJ whole genome shotgun (WGS) entry which is preliminary data.</text>
</comment>
<dbReference type="GO" id="GO:2001061">
    <property type="term" value="P:D-glycero-D-manno-heptose 7-phosphate biosynthetic process"/>
    <property type="evidence" value="ECO:0007669"/>
    <property type="project" value="UniProtKB-UniPathway"/>
</dbReference>
<dbReference type="InterPro" id="IPR001347">
    <property type="entry name" value="SIS_dom"/>
</dbReference>
<evidence type="ECO:0000313" key="11">
    <source>
        <dbReference type="EMBL" id="TET45843.1"/>
    </source>
</evidence>
<feature type="binding site" evidence="9">
    <location>
        <begin position="44"/>
        <end position="46"/>
    </location>
    <ligand>
        <name>substrate</name>
    </ligand>
</feature>
<dbReference type="PANTHER" id="PTHR30390:SF6">
    <property type="entry name" value="DNAA INITIATOR-ASSOCIATING PROTEIN DIAA"/>
    <property type="match status" value="1"/>
</dbReference>
<feature type="binding site" evidence="9">
    <location>
        <position position="53"/>
    </location>
    <ligand>
        <name>Zn(2+)</name>
        <dbReference type="ChEBI" id="CHEBI:29105"/>
    </ligand>
</feature>
<comment type="miscellaneous">
    <text evidence="9">The reaction produces a racemic mixture of D-glycero-alpha-D-manno-heptose 7-phosphate and D-glycero-beta-D-manno-heptose 7-phosphate.</text>
</comment>
<dbReference type="Gene3D" id="3.40.50.10490">
    <property type="entry name" value="Glucose-6-phosphate isomerase like protein, domain 1"/>
    <property type="match status" value="1"/>
</dbReference>